<name>A0A7K3L6A1_9MYCO</name>
<proteinExistence type="predicted"/>
<dbReference type="RefSeq" id="WP_162111632.1">
    <property type="nucleotide sequence ID" value="NZ_JAACYR010000004.1"/>
</dbReference>
<gene>
    <name evidence="1" type="ORF">GWR20_02020</name>
</gene>
<evidence type="ECO:0000313" key="2">
    <source>
        <dbReference type="Proteomes" id="UP000466523"/>
    </source>
</evidence>
<evidence type="ECO:0008006" key="3">
    <source>
        <dbReference type="Google" id="ProtNLM"/>
    </source>
</evidence>
<protein>
    <recommendedName>
        <fullName evidence="3">Pyridoxamine 5'-phosphate oxidase family protein</fullName>
    </recommendedName>
</protein>
<reference evidence="1 2" key="1">
    <citation type="submission" date="2020-01" db="EMBL/GenBank/DDBJ databases">
        <authorList>
            <person name="Sanchez-Estrada R."/>
            <person name="Gonzalez-Y-Merchand J.A."/>
            <person name="Rivera-Gutierrez S."/>
        </authorList>
    </citation>
    <scope>NUCLEOTIDE SEQUENCE [LARGE SCALE GENOMIC DNA]</scope>
    <source>
        <strain evidence="1 2">CST 7247</strain>
    </source>
</reference>
<dbReference type="EMBL" id="JAACYR010000004">
    <property type="protein sequence ID" value="NDJ87939.1"/>
    <property type="molecule type" value="Genomic_DNA"/>
</dbReference>
<sequence>MSADELATFLGEQPTGAICVTDTDDRLLALPARVVRQEDDRVQVEVDALAGPFKGGTPACVVAERFPLYQDIRGVIMQGSISPAGQAAAPAHVIGVEVARTITFSFANTVSDEEYMGGPTRMMPR</sequence>
<organism evidence="1 2">
    <name type="scientific">Mycolicibacter kumamotonensis</name>
    <dbReference type="NCBI Taxonomy" id="354243"/>
    <lineage>
        <taxon>Bacteria</taxon>
        <taxon>Bacillati</taxon>
        <taxon>Actinomycetota</taxon>
        <taxon>Actinomycetes</taxon>
        <taxon>Mycobacteriales</taxon>
        <taxon>Mycobacteriaceae</taxon>
        <taxon>Mycolicibacter</taxon>
    </lineage>
</organism>
<comment type="caution">
    <text evidence="1">The sequence shown here is derived from an EMBL/GenBank/DDBJ whole genome shotgun (WGS) entry which is preliminary data.</text>
</comment>
<evidence type="ECO:0000313" key="1">
    <source>
        <dbReference type="EMBL" id="NDJ87939.1"/>
    </source>
</evidence>
<dbReference type="Proteomes" id="UP000466523">
    <property type="component" value="Unassembled WGS sequence"/>
</dbReference>
<accession>A0A7K3L6A1</accession>
<dbReference type="AlphaFoldDB" id="A0A7K3L6A1"/>